<gene>
    <name evidence="1" type="ORF">MRM75_19930</name>
</gene>
<reference evidence="1" key="1">
    <citation type="submission" date="2022-03" db="EMBL/GenBank/DDBJ databases">
        <title>Sea Food Isolates.</title>
        <authorList>
            <person name="Li c."/>
        </authorList>
    </citation>
    <scope>NUCLEOTIDE SEQUENCE</scope>
    <source>
        <strain evidence="1">19CA06SA08-2</strain>
    </source>
</reference>
<dbReference type="AlphaFoldDB" id="A0AAU6U6J3"/>
<accession>A0AAU6U6J3</accession>
<evidence type="ECO:0008006" key="2">
    <source>
        <dbReference type="Google" id="ProtNLM"/>
    </source>
</evidence>
<evidence type="ECO:0000313" key="1">
    <source>
        <dbReference type="EMBL" id="XAG68845.1"/>
    </source>
</evidence>
<organism evidence="1">
    <name type="scientific">bacterium 19CA06SA08-2</name>
    <dbReference type="NCBI Taxonomy" id="2920658"/>
    <lineage>
        <taxon>Bacteria</taxon>
    </lineage>
</organism>
<protein>
    <recommendedName>
        <fullName evidence="2">DUF4435 domain-containing protein</fullName>
    </recommendedName>
</protein>
<sequence>MAIYDNGIDVSVLKKLDDKIFVDYLWYRTGEINNSKVMSTPHRDLLEKSLKDACTTHSAQHFMREHNPRDNRNFGLERFINALADKFALNCLTEEYYKWLHEDNTRLKFFIWRLMSHIHVKENEYPLKGKTYDFIPHPAILTDNLKTCAKIDAIRSGNITKKDIISTINRIPCNKIEKEGLVQNILKHAEAAMKNNEILLWFEKDYKEKVVWLCNYLEHNNSNYIPLVINGSSMQRDDLISFFDVLSFINVYQYKLLVSNMKKAWSQKAYRDKNSNKKQYSINMSKDIGGILDKLSLAQNENKNTIVEALIRAEYEKIARI</sequence>
<dbReference type="EMBL" id="CP095353">
    <property type="protein sequence ID" value="XAG68845.1"/>
    <property type="molecule type" value="Genomic_DNA"/>
</dbReference>
<name>A0AAU6U6J3_UNCXX</name>
<proteinExistence type="predicted"/>